<dbReference type="Proteomes" id="UP000008467">
    <property type="component" value="Chromosome"/>
</dbReference>
<dbReference type="STRING" id="642492.Clole_2149"/>
<dbReference type="Pfam" id="PF02441">
    <property type="entry name" value="Flavoprotein"/>
    <property type="match status" value="1"/>
</dbReference>
<dbReference type="KEGG" id="cle:Clole_2149"/>
<reference evidence="2 3" key="1">
    <citation type="journal article" date="2011" name="J. Bacteriol.">
        <title>Complete genome sequence of the cellulose-degrading bacterium Cellulosilyticum lentocellum.</title>
        <authorList>
            <consortium name="US DOE Joint Genome Institute"/>
            <person name="Miller D.A."/>
            <person name="Suen G."/>
            <person name="Bruce D."/>
            <person name="Copeland A."/>
            <person name="Cheng J.F."/>
            <person name="Detter C."/>
            <person name="Goodwin L.A."/>
            <person name="Han C.S."/>
            <person name="Hauser L.J."/>
            <person name="Land M.L."/>
            <person name="Lapidus A."/>
            <person name="Lucas S."/>
            <person name="Meincke L."/>
            <person name="Pitluck S."/>
            <person name="Tapia R."/>
            <person name="Teshima H."/>
            <person name="Woyke T."/>
            <person name="Fox B.G."/>
            <person name="Angert E.R."/>
            <person name="Currie C.R."/>
        </authorList>
    </citation>
    <scope>NUCLEOTIDE SEQUENCE [LARGE SCALE GENOMIC DNA]</scope>
    <source>
        <strain evidence="3">ATCC 49066 / DSM 5427 / NCIMB 11756 / RHM5</strain>
    </source>
</reference>
<keyword evidence="3" id="KW-1185">Reference proteome</keyword>
<protein>
    <submittedName>
        <fullName evidence="2">Flavoprotein</fullName>
    </submittedName>
</protein>
<evidence type="ECO:0000259" key="1">
    <source>
        <dbReference type="Pfam" id="PF02441"/>
    </source>
</evidence>
<dbReference type="eggNOG" id="COG0452">
    <property type="taxonomic scope" value="Bacteria"/>
</dbReference>
<organism evidence="2 3">
    <name type="scientific">Cellulosilyticum lentocellum (strain ATCC 49066 / DSM 5427 / NCIMB 11756 / RHM5)</name>
    <name type="common">Clostridium lentocellum</name>
    <dbReference type="NCBI Taxonomy" id="642492"/>
    <lineage>
        <taxon>Bacteria</taxon>
        <taxon>Bacillati</taxon>
        <taxon>Bacillota</taxon>
        <taxon>Clostridia</taxon>
        <taxon>Lachnospirales</taxon>
        <taxon>Cellulosilyticaceae</taxon>
        <taxon>Cellulosilyticum</taxon>
    </lineage>
</organism>
<feature type="domain" description="Flavoprotein" evidence="1">
    <location>
        <begin position="8"/>
        <end position="168"/>
    </location>
</feature>
<dbReference type="InterPro" id="IPR036551">
    <property type="entry name" value="Flavin_trans-like"/>
</dbReference>
<evidence type="ECO:0000313" key="2">
    <source>
        <dbReference type="EMBL" id="ADZ83863.1"/>
    </source>
</evidence>
<dbReference type="GO" id="GO:0003824">
    <property type="term" value="F:catalytic activity"/>
    <property type="evidence" value="ECO:0007669"/>
    <property type="project" value="InterPro"/>
</dbReference>
<dbReference type="SUPFAM" id="SSF52507">
    <property type="entry name" value="Homo-oligomeric flavin-containing Cys decarboxylases, HFCD"/>
    <property type="match status" value="1"/>
</dbReference>
<gene>
    <name evidence="2" type="ordered locus">Clole_2149</name>
</gene>
<dbReference type="AlphaFoldDB" id="F2JR05"/>
<dbReference type="EMBL" id="CP002582">
    <property type="protein sequence ID" value="ADZ83863.1"/>
    <property type="molecule type" value="Genomic_DNA"/>
</dbReference>
<dbReference type="InterPro" id="IPR003382">
    <property type="entry name" value="Flavoprotein"/>
</dbReference>
<dbReference type="HOGENOM" id="CLU_118958_0_0_9"/>
<dbReference type="RefSeq" id="WP_013657157.1">
    <property type="nucleotide sequence ID" value="NC_015275.1"/>
</dbReference>
<dbReference type="Gene3D" id="3.40.50.1950">
    <property type="entry name" value="Flavin prenyltransferase-like"/>
    <property type="match status" value="1"/>
</dbReference>
<sequence>MKNLNELNLGVALCGSFCTFAKTIALIEELVNKGINVFPIMSFNAYNTSTRFGDQADVVYKIEALTNKSIIHTIVDAEPMGPKGILDALLIAPCTGNTLAKMTYGITDTPVLLAAKSLMRNGKPIIIALATNDGVGANLKNIGHMINKKDVYFVPLGQDDTIKKPYSLVADFSKTLSTIELALDHTQIQPFFIQY</sequence>
<proteinExistence type="predicted"/>
<dbReference type="NCBIfam" id="NF006161">
    <property type="entry name" value="PRK08305.1"/>
    <property type="match status" value="1"/>
</dbReference>
<accession>F2JR05</accession>
<name>F2JR05_CELLD</name>
<evidence type="ECO:0000313" key="3">
    <source>
        <dbReference type="Proteomes" id="UP000008467"/>
    </source>
</evidence>